<protein>
    <submittedName>
        <fullName evidence="1">Uncharacterized protein</fullName>
    </submittedName>
</protein>
<reference evidence="1 2" key="1">
    <citation type="submission" date="2019-05" db="EMBL/GenBank/DDBJ databases">
        <title>Ruegeria sp. nov., isolated from tidal flat.</title>
        <authorList>
            <person name="Kim W."/>
        </authorList>
    </citation>
    <scope>NUCLEOTIDE SEQUENCE [LARGE SCALE GENOMIC DNA]</scope>
    <source>
        <strain evidence="1 2">CAU 1488</strain>
    </source>
</reference>
<proteinExistence type="predicted"/>
<evidence type="ECO:0000313" key="2">
    <source>
        <dbReference type="Proteomes" id="UP001193035"/>
    </source>
</evidence>
<organism evidence="1 2">
    <name type="scientific">Ruegeria sediminis</name>
    <dbReference type="NCBI Taxonomy" id="2583820"/>
    <lineage>
        <taxon>Bacteria</taxon>
        <taxon>Pseudomonadati</taxon>
        <taxon>Pseudomonadota</taxon>
        <taxon>Alphaproteobacteria</taxon>
        <taxon>Rhodobacterales</taxon>
        <taxon>Roseobacteraceae</taxon>
        <taxon>Ruegeria</taxon>
    </lineage>
</organism>
<dbReference type="Proteomes" id="UP001193035">
    <property type="component" value="Unassembled WGS sequence"/>
</dbReference>
<gene>
    <name evidence="1" type="ORF">FGK63_16270</name>
</gene>
<evidence type="ECO:0000313" key="1">
    <source>
        <dbReference type="EMBL" id="TMV05597.1"/>
    </source>
</evidence>
<dbReference type="EMBL" id="VCPD01000006">
    <property type="protein sequence ID" value="TMV05597.1"/>
    <property type="molecule type" value="Genomic_DNA"/>
</dbReference>
<name>A0ABY2WU98_9RHOB</name>
<comment type="caution">
    <text evidence="1">The sequence shown here is derived from an EMBL/GenBank/DDBJ whole genome shotgun (WGS) entry which is preliminary data.</text>
</comment>
<dbReference type="RefSeq" id="WP_138844180.1">
    <property type="nucleotide sequence ID" value="NZ_VCPD01000006.1"/>
</dbReference>
<keyword evidence="2" id="KW-1185">Reference proteome</keyword>
<sequence length="100" mass="11805">MHPDLRIRRSVIVRARLAYDEADAAFRAEVQRAAELVPEARRRSYWSIGNPGSPIRRLYERRDRALQRLTVALVKFDTARDRLSARRRPERATRILLLPR</sequence>
<accession>A0ABY2WU98</accession>